<keyword evidence="3" id="KW-1185">Reference proteome</keyword>
<evidence type="ECO:0000256" key="1">
    <source>
        <dbReference type="SAM" id="MobiDB-lite"/>
    </source>
</evidence>
<name>A0ABR1LQQ4_9PEZI</name>
<feature type="compositionally biased region" description="Basic and acidic residues" evidence="1">
    <location>
        <begin position="229"/>
        <end position="238"/>
    </location>
</feature>
<dbReference type="GeneID" id="92028714"/>
<feature type="region of interest" description="Disordered" evidence="1">
    <location>
        <begin position="222"/>
        <end position="245"/>
    </location>
</feature>
<organism evidence="2 3">
    <name type="scientific">Phyllosticta citribraziliensis</name>
    <dbReference type="NCBI Taxonomy" id="989973"/>
    <lineage>
        <taxon>Eukaryota</taxon>
        <taxon>Fungi</taxon>
        <taxon>Dikarya</taxon>
        <taxon>Ascomycota</taxon>
        <taxon>Pezizomycotina</taxon>
        <taxon>Dothideomycetes</taxon>
        <taxon>Dothideomycetes incertae sedis</taxon>
        <taxon>Botryosphaeriales</taxon>
        <taxon>Phyllostictaceae</taxon>
        <taxon>Phyllosticta</taxon>
    </lineage>
</organism>
<dbReference type="EMBL" id="JBBPEH010000006">
    <property type="protein sequence ID" value="KAK7537523.1"/>
    <property type="molecule type" value="Genomic_DNA"/>
</dbReference>
<sequence length="245" mass="26943">MTNEGLATCSGKPKHVWLQAPAGWIYTTIRNAMIPKSNEPLSDYSTTTTVACKHVNRNRAVSWWMELWPVGGVNLRSSSRNPGCRPAPPCILAPIRHRYHFRHGGRAPLLVPLATFNVELNNTQAPTFAKTHGAVTFNTSSSSGFRSQLHRADWPTAARRTSAGDTKLSPPAVCFLLVLPTRLHACTPARLPACPLHVQYRHHHQSALLAVDLPVDWQTSFTSTAPRSRSSDSGHLAEYRNGGVD</sequence>
<evidence type="ECO:0000313" key="3">
    <source>
        <dbReference type="Proteomes" id="UP001360953"/>
    </source>
</evidence>
<evidence type="ECO:0000313" key="2">
    <source>
        <dbReference type="EMBL" id="KAK7537523.1"/>
    </source>
</evidence>
<comment type="caution">
    <text evidence="2">The sequence shown here is derived from an EMBL/GenBank/DDBJ whole genome shotgun (WGS) entry which is preliminary data.</text>
</comment>
<dbReference type="RefSeq" id="XP_066655674.1">
    <property type="nucleotide sequence ID" value="XM_066795808.1"/>
</dbReference>
<dbReference type="Proteomes" id="UP001360953">
    <property type="component" value="Unassembled WGS sequence"/>
</dbReference>
<protein>
    <submittedName>
        <fullName evidence="2">Uncharacterized protein</fullName>
    </submittedName>
</protein>
<accession>A0ABR1LQQ4</accession>
<reference evidence="2 3" key="1">
    <citation type="submission" date="2024-04" db="EMBL/GenBank/DDBJ databases">
        <title>Phyllosticta paracitricarpa is synonymous to the EU quarantine fungus P. citricarpa based on phylogenomic analyses.</title>
        <authorList>
            <consortium name="Lawrence Berkeley National Laboratory"/>
            <person name="Van ingen-buijs V.A."/>
            <person name="Van westerhoven A.C."/>
            <person name="Haridas S."/>
            <person name="Skiadas P."/>
            <person name="Martin F."/>
            <person name="Groenewald J.Z."/>
            <person name="Crous P.W."/>
            <person name="Seidl M.F."/>
        </authorList>
    </citation>
    <scope>NUCLEOTIDE SEQUENCE [LARGE SCALE GENOMIC DNA]</scope>
    <source>
        <strain evidence="2 3">CPC 17464</strain>
    </source>
</reference>
<proteinExistence type="predicted"/>
<gene>
    <name evidence="2" type="ORF">J3D65DRAFT_385831</name>
</gene>